<accession>A0A2U3D1M9</accession>
<evidence type="ECO:0000313" key="7">
    <source>
        <dbReference type="EMBL" id="PWI55167.1"/>
    </source>
</evidence>
<keyword evidence="4 5" id="KW-0472">Membrane</keyword>
<feature type="transmembrane region" description="Helical" evidence="5">
    <location>
        <begin position="146"/>
        <end position="165"/>
    </location>
</feature>
<evidence type="ECO:0000256" key="5">
    <source>
        <dbReference type="SAM" id="Phobius"/>
    </source>
</evidence>
<keyword evidence="3 5" id="KW-1133">Transmembrane helix</keyword>
<evidence type="ECO:0000259" key="6">
    <source>
        <dbReference type="Pfam" id="PF12698"/>
    </source>
</evidence>
<organism evidence="7 8">
    <name type="scientific">Sulfoacidibacillus thermotolerans</name>
    <name type="common">Acidibacillus sulfuroxidans</name>
    <dbReference type="NCBI Taxonomy" id="1765684"/>
    <lineage>
        <taxon>Bacteria</taxon>
        <taxon>Bacillati</taxon>
        <taxon>Bacillota</taxon>
        <taxon>Bacilli</taxon>
        <taxon>Bacillales</taxon>
        <taxon>Alicyclobacillaceae</taxon>
        <taxon>Sulfoacidibacillus</taxon>
    </lineage>
</organism>
<sequence length="271" mass="30311">MAPVTIKQIALQTSYPDRLVPIYVMELLLYIFVLFYGVNIQMAVAAEKNSRVQEILIASVKPDTIMYGKLAGTGLVGLTQYSILLVSAFTVYKLTESGGETILFSHLPLYIIILFGAYFFLGYLLYATLYAALASLVSRVEDVAPLTQPVTMVFLFSFIVSIMALQAPNTTWIKVLSYIPFFTPTVMFARIGMSNVQSWQIGLSLILLVASTTLSAILSAKVYRVGVLLYGKRPSFKEIVIFLRQRQRLVFQKKYCCIFVDLIIDVGAIFD</sequence>
<feature type="transmembrane region" description="Helical" evidence="5">
    <location>
        <begin position="201"/>
        <end position="223"/>
    </location>
</feature>
<gene>
    <name evidence="7" type="ORF">BM613_13420</name>
</gene>
<dbReference type="GO" id="GO:0016020">
    <property type="term" value="C:membrane"/>
    <property type="evidence" value="ECO:0007669"/>
    <property type="project" value="UniProtKB-SubCell"/>
</dbReference>
<dbReference type="EMBL" id="MPDK01000042">
    <property type="protein sequence ID" value="PWI55167.1"/>
    <property type="molecule type" value="Genomic_DNA"/>
</dbReference>
<dbReference type="Proteomes" id="UP000245380">
    <property type="component" value="Unassembled WGS sequence"/>
</dbReference>
<dbReference type="GO" id="GO:0140359">
    <property type="term" value="F:ABC-type transporter activity"/>
    <property type="evidence" value="ECO:0007669"/>
    <property type="project" value="InterPro"/>
</dbReference>
<feature type="transmembrane region" description="Helical" evidence="5">
    <location>
        <begin position="27"/>
        <end position="46"/>
    </location>
</feature>
<name>A0A2U3D1M9_SULT2</name>
<keyword evidence="8" id="KW-1185">Reference proteome</keyword>
<evidence type="ECO:0000256" key="1">
    <source>
        <dbReference type="ARBA" id="ARBA00004141"/>
    </source>
</evidence>
<dbReference type="AlphaFoldDB" id="A0A2U3D1M9"/>
<reference evidence="7 8" key="1">
    <citation type="submission" date="2016-11" db="EMBL/GenBank/DDBJ databases">
        <title>Comparative genomics of Acidibacillus ferroxidans species.</title>
        <authorList>
            <person name="Oliveira G."/>
            <person name="Nunes G."/>
            <person name="Oliveira R."/>
            <person name="Araujo F."/>
            <person name="Salim A."/>
            <person name="Scholte L."/>
            <person name="Morais D."/>
            <person name="Nancucheo I."/>
            <person name="Johnson D.B."/>
            <person name="Grail B."/>
            <person name="Bittencourt J."/>
            <person name="Valadares R."/>
        </authorList>
    </citation>
    <scope>NUCLEOTIDE SEQUENCE [LARGE SCALE GENOMIC DNA]</scope>
    <source>
        <strain evidence="7 8">Y002</strain>
    </source>
</reference>
<feature type="transmembrane region" description="Helical" evidence="5">
    <location>
        <begin position="171"/>
        <end position="189"/>
    </location>
</feature>
<protein>
    <recommendedName>
        <fullName evidence="6">ABC-2 type transporter transmembrane domain-containing protein</fullName>
    </recommendedName>
</protein>
<evidence type="ECO:0000256" key="3">
    <source>
        <dbReference type="ARBA" id="ARBA00022989"/>
    </source>
</evidence>
<keyword evidence="2 5" id="KW-0812">Transmembrane</keyword>
<evidence type="ECO:0000256" key="4">
    <source>
        <dbReference type="ARBA" id="ARBA00023136"/>
    </source>
</evidence>
<comment type="caution">
    <text evidence="7">The sequence shown here is derived from an EMBL/GenBank/DDBJ whole genome shotgun (WGS) entry which is preliminary data.</text>
</comment>
<feature type="transmembrane region" description="Helical" evidence="5">
    <location>
        <begin position="67"/>
        <end position="89"/>
    </location>
</feature>
<evidence type="ECO:0000313" key="8">
    <source>
        <dbReference type="Proteomes" id="UP000245380"/>
    </source>
</evidence>
<evidence type="ECO:0000256" key="2">
    <source>
        <dbReference type="ARBA" id="ARBA00022692"/>
    </source>
</evidence>
<comment type="subcellular location">
    <subcellularLocation>
        <location evidence="1">Membrane</location>
        <topology evidence="1">Multi-pass membrane protein</topology>
    </subcellularLocation>
</comment>
<proteinExistence type="predicted"/>
<feature type="domain" description="ABC-2 type transporter transmembrane" evidence="6">
    <location>
        <begin position="3"/>
        <end position="220"/>
    </location>
</feature>
<dbReference type="InterPro" id="IPR013525">
    <property type="entry name" value="ABC2_TM"/>
</dbReference>
<dbReference type="Pfam" id="PF12698">
    <property type="entry name" value="ABC2_membrane_3"/>
    <property type="match status" value="1"/>
</dbReference>
<feature type="transmembrane region" description="Helical" evidence="5">
    <location>
        <begin position="109"/>
        <end position="134"/>
    </location>
</feature>